<evidence type="ECO:0000313" key="6">
    <source>
        <dbReference type="EMBL" id="QAY72411.1"/>
    </source>
</evidence>
<dbReference type="InterPro" id="IPR011051">
    <property type="entry name" value="RmlC_Cupin_sf"/>
</dbReference>
<sequence>MTDLAQAPTIQLAAPTAPALAQAGGDIDDVLQRLRWHLSEVAVREVVVGGSSRDGGGGIRFHYVLSGSVDLGIGDETISMRAGDFAMLTRPDGVEVAGVEDGSLLTGTFAVDSPDGTERVLPPVLFVCRLDAREPVIVSLLESMRSEFVDRRPGSHTVLDRSADVVASAALRIWFERGCDEPRRWFAAALDPHLARAIDAIHEAPGEHWTVESLARLARASRSQFAEQFRTALDETPARYLTRVRMERAEGMLRDGWAVAQIAFELGYDSDAGFSRAFRRHAGVSPSSWQRSARHAHGAAGRPVVHATA</sequence>
<evidence type="ECO:0000256" key="4">
    <source>
        <dbReference type="SAM" id="MobiDB-lite"/>
    </source>
</evidence>
<keyword evidence="1" id="KW-0805">Transcription regulation</keyword>
<dbReference type="Pfam" id="PF12833">
    <property type="entry name" value="HTH_18"/>
    <property type="match status" value="1"/>
</dbReference>
<proteinExistence type="predicted"/>
<dbReference type="RefSeq" id="WP_129188606.1">
    <property type="nucleotide sequence ID" value="NZ_CP035491.1"/>
</dbReference>
<evidence type="ECO:0000256" key="3">
    <source>
        <dbReference type="ARBA" id="ARBA00023163"/>
    </source>
</evidence>
<name>A0A4V0YGU3_9MICO</name>
<dbReference type="SUPFAM" id="SSF51182">
    <property type="entry name" value="RmlC-like cupins"/>
    <property type="match status" value="1"/>
</dbReference>
<dbReference type="AlphaFoldDB" id="A0A4V0YGU3"/>
<feature type="region of interest" description="Disordered" evidence="4">
    <location>
        <begin position="287"/>
        <end position="309"/>
    </location>
</feature>
<dbReference type="SMART" id="SM00342">
    <property type="entry name" value="HTH_ARAC"/>
    <property type="match status" value="1"/>
</dbReference>
<feature type="domain" description="HTH araC/xylS-type" evidence="5">
    <location>
        <begin position="195"/>
        <end position="292"/>
    </location>
</feature>
<keyword evidence="2" id="KW-0238">DNA-binding</keyword>
<dbReference type="PANTHER" id="PTHR46796:SF7">
    <property type="entry name" value="ARAC FAMILY TRANSCRIPTIONAL REGULATOR"/>
    <property type="match status" value="1"/>
</dbReference>
<dbReference type="PRINTS" id="PR00032">
    <property type="entry name" value="HTHARAC"/>
</dbReference>
<gene>
    <name evidence="6" type="ORF">ET445_02710</name>
</gene>
<dbReference type="OrthoDB" id="9801123at2"/>
<evidence type="ECO:0000256" key="2">
    <source>
        <dbReference type="ARBA" id="ARBA00023125"/>
    </source>
</evidence>
<dbReference type="PROSITE" id="PS00041">
    <property type="entry name" value="HTH_ARAC_FAMILY_1"/>
    <property type="match status" value="1"/>
</dbReference>
<dbReference type="EMBL" id="CP035491">
    <property type="protein sequence ID" value="QAY72411.1"/>
    <property type="molecule type" value="Genomic_DNA"/>
</dbReference>
<dbReference type="PANTHER" id="PTHR46796">
    <property type="entry name" value="HTH-TYPE TRANSCRIPTIONAL ACTIVATOR RHAS-RELATED"/>
    <property type="match status" value="1"/>
</dbReference>
<dbReference type="InterPro" id="IPR018062">
    <property type="entry name" value="HTH_AraC-typ_CS"/>
</dbReference>
<accession>A0A4V0YGU3</accession>
<dbReference type="KEGG" id="agf:ET445_02710"/>
<reference evidence="6 7" key="1">
    <citation type="submission" date="2019-01" db="EMBL/GenBank/DDBJ databases">
        <title>Genome sequencing of strain FW100M-8.</title>
        <authorList>
            <person name="Heo J."/>
            <person name="Kim S.-J."/>
            <person name="Kim J.-S."/>
            <person name="Hong S.-B."/>
            <person name="Kwon S.-W."/>
        </authorList>
    </citation>
    <scope>NUCLEOTIDE SEQUENCE [LARGE SCALE GENOMIC DNA]</scope>
    <source>
        <strain evidence="6 7">FW100M-8</strain>
    </source>
</reference>
<dbReference type="InterPro" id="IPR009057">
    <property type="entry name" value="Homeodomain-like_sf"/>
</dbReference>
<dbReference type="GO" id="GO:0043565">
    <property type="term" value="F:sequence-specific DNA binding"/>
    <property type="evidence" value="ECO:0007669"/>
    <property type="project" value="InterPro"/>
</dbReference>
<dbReference type="PROSITE" id="PS01124">
    <property type="entry name" value="HTH_ARAC_FAMILY_2"/>
    <property type="match status" value="1"/>
</dbReference>
<dbReference type="InterPro" id="IPR050204">
    <property type="entry name" value="AraC_XylS_family_regulators"/>
</dbReference>
<dbReference type="GO" id="GO:0003700">
    <property type="term" value="F:DNA-binding transcription factor activity"/>
    <property type="evidence" value="ECO:0007669"/>
    <property type="project" value="InterPro"/>
</dbReference>
<evidence type="ECO:0000313" key="7">
    <source>
        <dbReference type="Proteomes" id="UP000291259"/>
    </source>
</evidence>
<evidence type="ECO:0000256" key="1">
    <source>
        <dbReference type="ARBA" id="ARBA00023015"/>
    </source>
</evidence>
<organism evidence="6 7">
    <name type="scientific">Agromyces protaetiae</name>
    <dbReference type="NCBI Taxonomy" id="2509455"/>
    <lineage>
        <taxon>Bacteria</taxon>
        <taxon>Bacillati</taxon>
        <taxon>Actinomycetota</taxon>
        <taxon>Actinomycetes</taxon>
        <taxon>Micrococcales</taxon>
        <taxon>Microbacteriaceae</taxon>
        <taxon>Agromyces</taxon>
    </lineage>
</organism>
<dbReference type="InterPro" id="IPR032783">
    <property type="entry name" value="AraC_lig"/>
</dbReference>
<keyword evidence="7" id="KW-1185">Reference proteome</keyword>
<dbReference type="Gene3D" id="1.10.10.60">
    <property type="entry name" value="Homeodomain-like"/>
    <property type="match status" value="1"/>
</dbReference>
<dbReference type="InterPro" id="IPR018060">
    <property type="entry name" value="HTH_AraC"/>
</dbReference>
<keyword evidence="3" id="KW-0804">Transcription</keyword>
<dbReference type="InterPro" id="IPR020449">
    <property type="entry name" value="Tscrpt_reg_AraC-type_HTH"/>
</dbReference>
<dbReference type="Pfam" id="PF12852">
    <property type="entry name" value="Cupin_6"/>
    <property type="match status" value="1"/>
</dbReference>
<evidence type="ECO:0000259" key="5">
    <source>
        <dbReference type="PROSITE" id="PS01124"/>
    </source>
</evidence>
<dbReference type="SUPFAM" id="SSF46689">
    <property type="entry name" value="Homeodomain-like"/>
    <property type="match status" value="2"/>
</dbReference>
<protein>
    <submittedName>
        <fullName evidence="6">AraC family transcriptional regulator</fullName>
    </submittedName>
</protein>
<dbReference type="Proteomes" id="UP000291259">
    <property type="component" value="Chromosome"/>
</dbReference>